<sequence>MKDYCLSQFAQIQNSKFQQIEEYYKLLFLIFYYNQRNSSQQFENELEFYAFLLIILQDFQNFSYYSMIFVINSQNSSSSQIIYIGSPYTRQYFVQMMHKQRDILIFKGSKNQDLSILDISSGILNDSQFVETMKLVSE</sequence>
<proteinExistence type="predicted"/>
<gene>
    <name evidence="1" type="ORF">PPENT_87.1.T1580019</name>
</gene>
<protein>
    <submittedName>
        <fullName evidence="1">Uncharacterized protein</fullName>
    </submittedName>
</protein>
<comment type="caution">
    <text evidence="1">The sequence shown here is derived from an EMBL/GenBank/DDBJ whole genome shotgun (WGS) entry which is preliminary data.</text>
</comment>
<name>A0A8S1YBF1_9CILI</name>
<dbReference type="Proteomes" id="UP000689195">
    <property type="component" value="Unassembled WGS sequence"/>
</dbReference>
<evidence type="ECO:0000313" key="2">
    <source>
        <dbReference type="Proteomes" id="UP000689195"/>
    </source>
</evidence>
<reference evidence="1" key="1">
    <citation type="submission" date="2021-01" db="EMBL/GenBank/DDBJ databases">
        <authorList>
            <consortium name="Genoscope - CEA"/>
            <person name="William W."/>
        </authorList>
    </citation>
    <scope>NUCLEOTIDE SEQUENCE</scope>
</reference>
<accession>A0A8S1YBF1</accession>
<dbReference type="EMBL" id="CAJJDO010000158">
    <property type="protein sequence ID" value="CAD8210127.1"/>
    <property type="molecule type" value="Genomic_DNA"/>
</dbReference>
<keyword evidence="2" id="KW-1185">Reference proteome</keyword>
<organism evidence="1 2">
    <name type="scientific">Paramecium pentaurelia</name>
    <dbReference type="NCBI Taxonomy" id="43138"/>
    <lineage>
        <taxon>Eukaryota</taxon>
        <taxon>Sar</taxon>
        <taxon>Alveolata</taxon>
        <taxon>Ciliophora</taxon>
        <taxon>Intramacronucleata</taxon>
        <taxon>Oligohymenophorea</taxon>
        <taxon>Peniculida</taxon>
        <taxon>Parameciidae</taxon>
        <taxon>Paramecium</taxon>
    </lineage>
</organism>
<evidence type="ECO:0000313" key="1">
    <source>
        <dbReference type="EMBL" id="CAD8210127.1"/>
    </source>
</evidence>
<dbReference type="AlphaFoldDB" id="A0A8S1YBF1"/>